<feature type="signal peptide" evidence="2">
    <location>
        <begin position="1"/>
        <end position="18"/>
    </location>
</feature>
<dbReference type="EMBL" id="JNBR01001511">
    <property type="protein sequence ID" value="OQR86372.1"/>
    <property type="molecule type" value="Genomic_DNA"/>
</dbReference>
<dbReference type="InterPro" id="IPR043504">
    <property type="entry name" value="Peptidase_S1_PA_chymotrypsin"/>
</dbReference>
<dbReference type="Pfam" id="PF13365">
    <property type="entry name" value="Trypsin_2"/>
    <property type="match status" value="1"/>
</dbReference>
<proteinExistence type="predicted"/>
<keyword evidence="5" id="KW-1185">Reference proteome</keyword>
<dbReference type="AlphaFoldDB" id="A0A0A7CP25"/>
<name>A0A0A7CP25_ACHHY</name>
<evidence type="ECO:0000313" key="5">
    <source>
        <dbReference type="Proteomes" id="UP000243579"/>
    </source>
</evidence>
<organism evidence="3">
    <name type="scientific">Achlya hypogyna</name>
    <name type="common">Oomycete</name>
    <name type="synonym">Protoachlya hypogyna</name>
    <dbReference type="NCBI Taxonomy" id="1202772"/>
    <lineage>
        <taxon>Eukaryota</taxon>
        <taxon>Sar</taxon>
        <taxon>Stramenopiles</taxon>
        <taxon>Oomycota</taxon>
        <taxon>Saprolegniomycetes</taxon>
        <taxon>Saprolegniales</taxon>
        <taxon>Achlyaceae</taxon>
        <taxon>Achlya</taxon>
    </lineage>
</organism>
<dbReference type="Proteomes" id="UP000243579">
    <property type="component" value="Unassembled WGS sequence"/>
</dbReference>
<evidence type="ECO:0000313" key="3">
    <source>
        <dbReference type="EMBL" id="AIG56268.1"/>
    </source>
</evidence>
<gene>
    <name evidence="4" type="ORF">ACHHYP_10605</name>
</gene>
<dbReference type="OrthoDB" id="64924at2759"/>
<dbReference type="InterPro" id="IPR009003">
    <property type="entry name" value="Peptidase_S1_PA"/>
</dbReference>
<reference evidence="3 5" key="1">
    <citation type="journal article" date="2014" name="Genome Biol. Evol.">
        <title>The secreted proteins of Achlya hypogyna and Thraustotheca clavata identify the ancestral oomycete secretome and reveal gene acquisitions by horizontal gene transfer.</title>
        <authorList>
            <person name="Misner I."/>
            <person name="Blouin N."/>
            <person name="Leonard G."/>
            <person name="Richards T.A."/>
            <person name="Lane C.E."/>
        </authorList>
    </citation>
    <scope>NUCLEOTIDE SEQUENCE</scope>
    <source>
        <strain evidence="3 5">ATCC 48635</strain>
    </source>
</reference>
<keyword evidence="1" id="KW-0843">Virulence</keyword>
<protein>
    <submittedName>
        <fullName evidence="3">Secreted protein</fullName>
    </submittedName>
</protein>
<evidence type="ECO:0000313" key="4">
    <source>
        <dbReference type="EMBL" id="OQR86372.1"/>
    </source>
</evidence>
<feature type="chain" id="PRO_5002025993" evidence="2">
    <location>
        <begin position="19"/>
        <end position="386"/>
    </location>
</feature>
<dbReference type="PROSITE" id="PS51257">
    <property type="entry name" value="PROKAR_LIPOPROTEIN"/>
    <property type="match status" value="1"/>
</dbReference>
<sequence length="386" mass="41363">MLRALLLCATAFAATGSADTVPGLPLTLGVGCNTVTPYPYQPRASCGDPVYVQNISAPSYASLMQLQFSYFNLPETDYIVLTGWENKTRARNVYYRGSGAPVAAFNSTPFFTKWITLSLYTSVANTSSAACPGFQVNALITSLAASGNESQCGLTDNTLEAVCYMGLPAVWKNAQTVARLVINQSGKLAGCTGWLLGSSGHFVTCNHCIRSAVDAANTRIEFAAQASKCPLLGQPQLCARQLACPGQVYTGGIKFIYTSTSLDYTLVQLDQRLVAKYNYIRLRKKGPVANEPIYIVQHPNAYGKRICDKYNGGKALAGSAWSATEVPYYLDTLPMASGSPVFSGADNLVVALHHGGYTQCPNLGIRSDLLYADLLQRGLLPPNASN</sequence>
<evidence type="ECO:0000256" key="1">
    <source>
        <dbReference type="ARBA" id="ARBA00023026"/>
    </source>
</evidence>
<dbReference type="PANTHER" id="PTHR36234:SF5">
    <property type="entry name" value="LYSYL ENDOPEPTIDASE"/>
    <property type="match status" value="1"/>
</dbReference>
<accession>A0A0A7CP25</accession>
<dbReference type="Gene3D" id="2.40.10.10">
    <property type="entry name" value="Trypsin-like serine proteases"/>
    <property type="match status" value="2"/>
</dbReference>
<keyword evidence="2" id="KW-0732">Signal</keyword>
<dbReference type="SUPFAM" id="SSF50494">
    <property type="entry name" value="Trypsin-like serine proteases"/>
    <property type="match status" value="1"/>
</dbReference>
<dbReference type="STRING" id="1202772.A0A0A7CP25"/>
<evidence type="ECO:0000256" key="2">
    <source>
        <dbReference type="SAM" id="SignalP"/>
    </source>
</evidence>
<dbReference type="EMBL" id="KM038807">
    <property type="protein sequence ID" value="AIG56268.1"/>
    <property type="molecule type" value="Genomic_DNA"/>
</dbReference>
<dbReference type="PANTHER" id="PTHR36234">
    <property type="entry name" value="LYSYL ENDOPEPTIDASE"/>
    <property type="match status" value="1"/>
</dbReference>